<keyword evidence="2" id="KW-0472">Membrane</keyword>
<feature type="transmembrane region" description="Helical" evidence="2">
    <location>
        <begin position="496"/>
        <end position="521"/>
    </location>
</feature>
<comment type="caution">
    <text evidence="3">The sequence shown here is derived from an EMBL/GenBank/DDBJ whole genome shotgun (WGS) entry which is preliminary data.</text>
</comment>
<proteinExistence type="predicted"/>
<dbReference type="EMBL" id="JBJQND010000007">
    <property type="protein sequence ID" value="KAL3871681.1"/>
    <property type="molecule type" value="Genomic_DNA"/>
</dbReference>
<accession>A0ABD3WDN0</accession>
<feature type="compositionally biased region" description="Polar residues" evidence="1">
    <location>
        <begin position="590"/>
        <end position="603"/>
    </location>
</feature>
<dbReference type="Proteomes" id="UP001634394">
    <property type="component" value="Unassembled WGS sequence"/>
</dbReference>
<sequence length="625" mass="71807">MIDSQLRNKCRWLFQGSTRRCERNCYGEFCGVHNCSAKQGCKDGPQPCIGCGKGVRGKYQICTECGGPKYRSAMEYLRRKNKPIPTPEKWNIPVLKNNVSFYSTRDVFATEATLKHDNCTFPSLNNHLCICQGSSKKLFSNTSLDPREGYVSLYRNSILINQWYANINDDNENIKEEASKKRIVRDGKYDIWLHDFEEMDTGVYKVVYSMEASSHISREYTINGTLHICIPPEKDCKPSIKHIKTHGHIVYLNASLKETGCGIPPATVHWLGFNSTNGIIEINSKEDPRSYFACTTGPAMSCLMNNIPHQEYCTEATIRKNDDMKKENPESDDAKKIYTLYWEITCLLVVSSAHFIIRILYCINEFYQKYRRKQQRTIRRTEDMLYINHNNITITRIWPEKDYFKPILEYNTRLVFSFVKQNRDLILNILLTNISELDEGLYTCYMQFRDQEISTVQLLVKGPFEEPRVTDHNTFRNISPDDTTIPAEGSPLSDTIWMPILTNILPGIAVSIMCLICGFLLHKSRKRCCKKRSNNISVIEMDQLHDVTGNSVMMELVYNDIDLHANYWTIGEDITGGLHSVFEKVITSSDPSLGSRSCSINQDDSSEDLNDVPLQSDEDTYIHPI</sequence>
<evidence type="ECO:0000313" key="3">
    <source>
        <dbReference type="EMBL" id="KAL3871681.1"/>
    </source>
</evidence>
<keyword evidence="2" id="KW-1133">Transmembrane helix</keyword>
<evidence type="ECO:0008006" key="5">
    <source>
        <dbReference type="Google" id="ProtNLM"/>
    </source>
</evidence>
<evidence type="ECO:0000313" key="4">
    <source>
        <dbReference type="Proteomes" id="UP001634394"/>
    </source>
</evidence>
<gene>
    <name evidence="3" type="ORF">ACJMK2_039665</name>
</gene>
<keyword evidence="4" id="KW-1185">Reference proteome</keyword>
<feature type="region of interest" description="Disordered" evidence="1">
    <location>
        <begin position="590"/>
        <end position="614"/>
    </location>
</feature>
<protein>
    <recommendedName>
        <fullName evidence="5">Ig-like domain-containing protein</fullName>
    </recommendedName>
</protein>
<name>A0ABD3WDN0_SINWO</name>
<dbReference type="AlphaFoldDB" id="A0ABD3WDN0"/>
<evidence type="ECO:0000256" key="1">
    <source>
        <dbReference type="SAM" id="MobiDB-lite"/>
    </source>
</evidence>
<keyword evidence="2" id="KW-0812">Transmembrane</keyword>
<reference evidence="3 4" key="1">
    <citation type="submission" date="2024-11" db="EMBL/GenBank/DDBJ databases">
        <title>Chromosome-level genome assembly of the freshwater bivalve Anodonta woodiana.</title>
        <authorList>
            <person name="Chen X."/>
        </authorList>
    </citation>
    <scope>NUCLEOTIDE SEQUENCE [LARGE SCALE GENOMIC DNA]</scope>
    <source>
        <strain evidence="3">MN2024</strain>
        <tissue evidence="3">Gills</tissue>
    </source>
</reference>
<evidence type="ECO:0000256" key="2">
    <source>
        <dbReference type="SAM" id="Phobius"/>
    </source>
</evidence>
<organism evidence="3 4">
    <name type="scientific">Sinanodonta woodiana</name>
    <name type="common">Chinese pond mussel</name>
    <name type="synonym">Anodonta woodiana</name>
    <dbReference type="NCBI Taxonomy" id="1069815"/>
    <lineage>
        <taxon>Eukaryota</taxon>
        <taxon>Metazoa</taxon>
        <taxon>Spiralia</taxon>
        <taxon>Lophotrochozoa</taxon>
        <taxon>Mollusca</taxon>
        <taxon>Bivalvia</taxon>
        <taxon>Autobranchia</taxon>
        <taxon>Heteroconchia</taxon>
        <taxon>Palaeoheterodonta</taxon>
        <taxon>Unionida</taxon>
        <taxon>Unionoidea</taxon>
        <taxon>Unionidae</taxon>
        <taxon>Unioninae</taxon>
        <taxon>Sinanodonta</taxon>
    </lineage>
</organism>